<dbReference type="Pfam" id="PF02588">
    <property type="entry name" value="YitT_membrane"/>
    <property type="match status" value="1"/>
</dbReference>
<evidence type="ECO:0000256" key="1">
    <source>
        <dbReference type="ARBA" id="ARBA00004651"/>
    </source>
</evidence>
<dbReference type="InterPro" id="IPR051461">
    <property type="entry name" value="UPF0750_membrane"/>
</dbReference>
<keyword evidence="2" id="KW-1003">Cell membrane</keyword>
<dbReference type="OrthoDB" id="9779786at2"/>
<sequence length="280" mass="30862">MNKKFKEYLIMTLGMIMIATSVEFFVIPNDMASGGITGFSVVMNHYIPLLSVEALTFIFNIFLFIIGFIFIGGSFGVKTLYGALGISGLMWAIKTVFNPQALTNDLMLNAFFASALTGTGLALVFSQGASTGGTDIIAKILNKYLKLDMGKSMQVVDMIVVVLGGITFGWEKGMYSLLIVFMNGFIIDKVIAGFNNCKEMHIMSCKNDEIKAFIMNDINRGCTIVPAKGAYSGQETEMIYCVVNRKQFIDIRKFIREIDPEAFITVIEAHEVLGKGFNSL</sequence>
<comment type="subcellular location">
    <subcellularLocation>
        <location evidence="1">Cell membrane</location>
        <topology evidence="1">Multi-pass membrane protein</topology>
    </subcellularLocation>
</comment>
<dbReference type="InterPro" id="IPR003740">
    <property type="entry name" value="YitT"/>
</dbReference>
<evidence type="ECO:0000256" key="2">
    <source>
        <dbReference type="ARBA" id="ARBA00022475"/>
    </source>
</evidence>
<dbReference type="PIRSF" id="PIRSF006483">
    <property type="entry name" value="Membrane_protein_YitT"/>
    <property type="match status" value="1"/>
</dbReference>
<dbReference type="Pfam" id="PF10035">
    <property type="entry name" value="DUF2179"/>
    <property type="match status" value="1"/>
</dbReference>
<dbReference type="PANTHER" id="PTHR33545:SF9">
    <property type="entry name" value="UPF0750 MEMBRANE PROTEIN YITE"/>
    <property type="match status" value="1"/>
</dbReference>
<evidence type="ECO:0000256" key="3">
    <source>
        <dbReference type="ARBA" id="ARBA00022692"/>
    </source>
</evidence>
<keyword evidence="5" id="KW-0472">Membrane</keyword>
<dbReference type="InterPro" id="IPR015867">
    <property type="entry name" value="N-reg_PII/ATP_PRibTrfase_C"/>
</dbReference>
<name>A0A1I2K320_9CLOT</name>
<dbReference type="GO" id="GO:0005886">
    <property type="term" value="C:plasma membrane"/>
    <property type="evidence" value="ECO:0007669"/>
    <property type="project" value="UniProtKB-SubCell"/>
</dbReference>
<dbReference type="CDD" id="cd16380">
    <property type="entry name" value="YitT_C"/>
    <property type="match status" value="1"/>
</dbReference>
<organism evidence="6 7">
    <name type="scientific">Clostridium cadaveris</name>
    <dbReference type="NCBI Taxonomy" id="1529"/>
    <lineage>
        <taxon>Bacteria</taxon>
        <taxon>Bacillati</taxon>
        <taxon>Bacillota</taxon>
        <taxon>Clostridia</taxon>
        <taxon>Eubacteriales</taxon>
        <taxon>Clostridiaceae</taxon>
        <taxon>Clostridium</taxon>
    </lineage>
</organism>
<dbReference type="STRING" id="1529.SAMN04487885_10443"/>
<evidence type="ECO:0000256" key="4">
    <source>
        <dbReference type="ARBA" id="ARBA00022989"/>
    </source>
</evidence>
<dbReference type="EMBL" id="FOOE01000004">
    <property type="protein sequence ID" value="SFF60803.1"/>
    <property type="molecule type" value="Genomic_DNA"/>
</dbReference>
<reference evidence="6 7" key="1">
    <citation type="submission" date="2016-10" db="EMBL/GenBank/DDBJ databases">
        <authorList>
            <person name="de Groot N.N."/>
        </authorList>
    </citation>
    <scope>NUCLEOTIDE SEQUENCE [LARGE SCALE GENOMIC DNA]</scope>
    <source>
        <strain evidence="6 7">NLAE-zl-G419</strain>
    </source>
</reference>
<keyword evidence="3" id="KW-0812">Transmembrane</keyword>
<keyword evidence="7" id="KW-1185">Reference proteome</keyword>
<evidence type="ECO:0000313" key="6">
    <source>
        <dbReference type="EMBL" id="SFF60803.1"/>
    </source>
</evidence>
<dbReference type="InterPro" id="IPR019264">
    <property type="entry name" value="DUF2179"/>
</dbReference>
<gene>
    <name evidence="6" type="ORF">SAMN04487885_10443</name>
</gene>
<keyword evidence="4" id="KW-1133">Transmembrane helix</keyword>
<evidence type="ECO:0000313" key="7">
    <source>
        <dbReference type="Proteomes" id="UP000182135"/>
    </source>
</evidence>
<proteinExistence type="predicted"/>
<accession>A0A1I2K320</accession>
<dbReference type="Proteomes" id="UP000182135">
    <property type="component" value="Unassembled WGS sequence"/>
</dbReference>
<dbReference type="RefSeq" id="WP_027637524.1">
    <property type="nucleotide sequence ID" value="NZ_FOOE01000004.1"/>
</dbReference>
<dbReference type="PANTHER" id="PTHR33545">
    <property type="entry name" value="UPF0750 MEMBRANE PROTEIN YITT-RELATED"/>
    <property type="match status" value="1"/>
</dbReference>
<dbReference type="AlphaFoldDB" id="A0A1I2K320"/>
<protein>
    <submittedName>
        <fullName evidence="6">Uncharacterized membrane-anchored protein YitT, contains DUF161 and DUF2179 domains</fullName>
    </submittedName>
</protein>
<dbReference type="Gene3D" id="3.30.70.120">
    <property type="match status" value="1"/>
</dbReference>
<evidence type="ECO:0000256" key="5">
    <source>
        <dbReference type="ARBA" id="ARBA00023136"/>
    </source>
</evidence>
<dbReference type="eggNOG" id="COG1284">
    <property type="taxonomic scope" value="Bacteria"/>
</dbReference>